<protein>
    <submittedName>
        <fullName evidence="1">Uncharacterized protein</fullName>
    </submittedName>
</protein>
<gene>
    <name evidence="1" type="ORF">ACFO0N_03965</name>
</gene>
<sequence>MTTTHRHGEVKFGARFPSDGRYRRFPQARPDGELITAAFEVSAGE</sequence>
<dbReference type="AlphaFoldDB" id="A0ABD5P8L8"/>
<proteinExistence type="predicted"/>
<evidence type="ECO:0000313" key="1">
    <source>
        <dbReference type="EMBL" id="MFC4357104.1"/>
    </source>
</evidence>
<dbReference type="RefSeq" id="WP_390208694.1">
    <property type="nucleotide sequence ID" value="NZ_JBHSDS010000003.1"/>
</dbReference>
<organism evidence="1 2">
    <name type="scientific">Halobium salinum</name>
    <dbReference type="NCBI Taxonomy" id="1364940"/>
    <lineage>
        <taxon>Archaea</taxon>
        <taxon>Methanobacteriati</taxon>
        <taxon>Methanobacteriota</taxon>
        <taxon>Stenosarchaea group</taxon>
        <taxon>Halobacteria</taxon>
        <taxon>Halobacteriales</taxon>
        <taxon>Haloferacaceae</taxon>
        <taxon>Halobium</taxon>
    </lineage>
</organism>
<evidence type="ECO:0000313" key="2">
    <source>
        <dbReference type="Proteomes" id="UP001595921"/>
    </source>
</evidence>
<dbReference type="EMBL" id="JBHSDS010000003">
    <property type="protein sequence ID" value="MFC4357104.1"/>
    <property type="molecule type" value="Genomic_DNA"/>
</dbReference>
<accession>A0ABD5P8L8</accession>
<keyword evidence="2" id="KW-1185">Reference proteome</keyword>
<reference evidence="1 2" key="1">
    <citation type="journal article" date="2019" name="Int. J. Syst. Evol. Microbiol.">
        <title>The Global Catalogue of Microorganisms (GCM) 10K type strain sequencing project: providing services to taxonomists for standard genome sequencing and annotation.</title>
        <authorList>
            <consortium name="The Broad Institute Genomics Platform"/>
            <consortium name="The Broad Institute Genome Sequencing Center for Infectious Disease"/>
            <person name="Wu L."/>
            <person name="Ma J."/>
        </authorList>
    </citation>
    <scope>NUCLEOTIDE SEQUENCE [LARGE SCALE GENOMIC DNA]</scope>
    <source>
        <strain evidence="1 2">CGMCC 1.12553</strain>
    </source>
</reference>
<name>A0ABD5P8L8_9EURY</name>
<comment type="caution">
    <text evidence="1">The sequence shown here is derived from an EMBL/GenBank/DDBJ whole genome shotgun (WGS) entry which is preliminary data.</text>
</comment>
<dbReference type="Proteomes" id="UP001595921">
    <property type="component" value="Unassembled WGS sequence"/>
</dbReference>